<evidence type="ECO:0000256" key="3">
    <source>
        <dbReference type="ARBA" id="ARBA00023163"/>
    </source>
</evidence>
<dbReference type="PANTHER" id="PTHR37534:SF5">
    <property type="entry name" value="C6 ZINC FINGER DOMAIN-CONTAINING PROTEIN"/>
    <property type="match status" value="1"/>
</dbReference>
<keyword evidence="2" id="KW-0238">DNA-binding</keyword>
<dbReference type="InterPro" id="IPR001138">
    <property type="entry name" value="Zn2Cys6_DnaBD"/>
</dbReference>
<dbReference type="EMBL" id="LHQQ01000064">
    <property type="protein sequence ID" value="KOS44270.1"/>
    <property type="molecule type" value="Genomic_DNA"/>
</dbReference>
<dbReference type="SUPFAM" id="SSF57701">
    <property type="entry name" value="Zn2/Cys6 DNA-binding domain"/>
    <property type="match status" value="1"/>
</dbReference>
<dbReference type="STRING" id="229535.A0A0M8PBF7"/>
<dbReference type="OrthoDB" id="4937900at2759"/>
<evidence type="ECO:0000313" key="7">
    <source>
        <dbReference type="Proteomes" id="UP000037696"/>
    </source>
</evidence>
<gene>
    <name evidence="6" type="ORF">ACN38_g4829</name>
</gene>
<dbReference type="InterPro" id="IPR036864">
    <property type="entry name" value="Zn2-C6_fun-type_DNA-bd_sf"/>
</dbReference>
<dbReference type="GO" id="GO:0000981">
    <property type="term" value="F:DNA-binding transcription factor activity, RNA polymerase II-specific"/>
    <property type="evidence" value="ECO:0007669"/>
    <property type="project" value="InterPro"/>
</dbReference>
<proteinExistence type="predicted"/>
<evidence type="ECO:0000256" key="1">
    <source>
        <dbReference type="ARBA" id="ARBA00023015"/>
    </source>
</evidence>
<evidence type="ECO:0000259" key="5">
    <source>
        <dbReference type="PROSITE" id="PS50048"/>
    </source>
</evidence>
<reference evidence="6 7" key="1">
    <citation type="submission" date="2015-08" db="EMBL/GenBank/DDBJ databases">
        <title>Genome sequencing of Penicillium nordicum.</title>
        <authorList>
            <person name="Nguyen H.D."/>
            <person name="Seifert K.A."/>
        </authorList>
    </citation>
    <scope>NUCLEOTIDE SEQUENCE [LARGE SCALE GENOMIC DNA]</scope>
    <source>
        <strain evidence="6 7">DAOMC 185683</strain>
    </source>
</reference>
<dbReference type="SMART" id="SM00066">
    <property type="entry name" value="GAL4"/>
    <property type="match status" value="1"/>
</dbReference>
<evidence type="ECO:0000256" key="2">
    <source>
        <dbReference type="ARBA" id="ARBA00023125"/>
    </source>
</evidence>
<sequence length="104" mass="12123">MPRDDKFSRSRTGCLQCRKKHNKCDEQQPICSFCASRDLDCQYSSGVKWVRPKEPMPTRHKPRKDTRRAIAQNIGRPSALFAQTCFESAEDKSAWEYCTWLHAI</sequence>
<dbReference type="Gene3D" id="4.10.240.10">
    <property type="entry name" value="Zn(2)-C6 fungal-type DNA-binding domain"/>
    <property type="match status" value="1"/>
</dbReference>
<dbReference type="Proteomes" id="UP000037696">
    <property type="component" value="Unassembled WGS sequence"/>
</dbReference>
<dbReference type="GO" id="GO:0045944">
    <property type="term" value="P:positive regulation of transcription by RNA polymerase II"/>
    <property type="evidence" value="ECO:0007669"/>
    <property type="project" value="TreeGrafter"/>
</dbReference>
<dbReference type="PROSITE" id="PS00463">
    <property type="entry name" value="ZN2_CY6_FUNGAL_1"/>
    <property type="match status" value="1"/>
</dbReference>
<feature type="domain" description="Zn(2)-C6 fungal-type" evidence="5">
    <location>
        <begin position="13"/>
        <end position="43"/>
    </location>
</feature>
<keyword evidence="7" id="KW-1185">Reference proteome</keyword>
<dbReference type="AlphaFoldDB" id="A0A0M8PBF7"/>
<dbReference type="CDD" id="cd00067">
    <property type="entry name" value="GAL4"/>
    <property type="match status" value="1"/>
</dbReference>
<name>A0A0M8PBF7_9EURO</name>
<dbReference type="GO" id="GO:0008270">
    <property type="term" value="F:zinc ion binding"/>
    <property type="evidence" value="ECO:0007669"/>
    <property type="project" value="InterPro"/>
</dbReference>
<accession>A0A0M8PBF7</accession>
<organism evidence="6 7">
    <name type="scientific">Penicillium nordicum</name>
    <dbReference type="NCBI Taxonomy" id="229535"/>
    <lineage>
        <taxon>Eukaryota</taxon>
        <taxon>Fungi</taxon>
        <taxon>Dikarya</taxon>
        <taxon>Ascomycota</taxon>
        <taxon>Pezizomycotina</taxon>
        <taxon>Eurotiomycetes</taxon>
        <taxon>Eurotiomycetidae</taxon>
        <taxon>Eurotiales</taxon>
        <taxon>Aspergillaceae</taxon>
        <taxon>Penicillium</taxon>
    </lineage>
</organism>
<keyword evidence="3" id="KW-0804">Transcription</keyword>
<keyword evidence="1" id="KW-0805">Transcription regulation</keyword>
<evidence type="ECO:0000256" key="4">
    <source>
        <dbReference type="ARBA" id="ARBA00023242"/>
    </source>
</evidence>
<dbReference type="PROSITE" id="PS50048">
    <property type="entry name" value="ZN2_CY6_FUNGAL_2"/>
    <property type="match status" value="1"/>
</dbReference>
<comment type="caution">
    <text evidence="6">The sequence shown here is derived from an EMBL/GenBank/DDBJ whole genome shotgun (WGS) entry which is preliminary data.</text>
</comment>
<dbReference type="GO" id="GO:0000976">
    <property type="term" value="F:transcription cis-regulatory region binding"/>
    <property type="evidence" value="ECO:0007669"/>
    <property type="project" value="TreeGrafter"/>
</dbReference>
<dbReference type="Pfam" id="PF00172">
    <property type="entry name" value="Zn_clus"/>
    <property type="match status" value="1"/>
</dbReference>
<dbReference type="PANTHER" id="PTHR37534">
    <property type="entry name" value="TRANSCRIPTIONAL ACTIVATOR PROTEIN UGA3"/>
    <property type="match status" value="1"/>
</dbReference>
<dbReference type="GO" id="GO:0005634">
    <property type="term" value="C:nucleus"/>
    <property type="evidence" value="ECO:0007669"/>
    <property type="project" value="TreeGrafter"/>
</dbReference>
<keyword evidence="4" id="KW-0539">Nucleus</keyword>
<protein>
    <recommendedName>
        <fullName evidence="5">Zn(2)-C6 fungal-type domain-containing protein</fullName>
    </recommendedName>
</protein>
<evidence type="ECO:0000313" key="6">
    <source>
        <dbReference type="EMBL" id="KOS44270.1"/>
    </source>
</evidence>